<gene>
    <name evidence="10" type="ORF">VNO78_06677</name>
</gene>
<feature type="region of interest" description="Disordered" evidence="9">
    <location>
        <begin position="132"/>
        <end position="165"/>
    </location>
</feature>
<keyword evidence="5" id="KW-0158">Chromosome</keyword>
<keyword evidence="8" id="KW-0539">Nucleus</keyword>
<keyword evidence="7" id="KW-0238">DNA-binding</keyword>
<comment type="caution">
    <text evidence="10">The sequence shown here is derived from an EMBL/GenBank/DDBJ whole genome shotgun (WGS) entry which is preliminary data.</text>
</comment>
<dbReference type="GO" id="GO:0010833">
    <property type="term" value="P:telomere maintenance via telomere lengthening"/>
    <property type="evidence" value="ECO:0007669"/>
    <property type="project" value="TreeGrafter"/>
</dbReference>
<keyword evidence="11" id="KW-1185">Reference proteome</keyword>
<evidence type="ECO:0000256" key="6">
    <source>
        <dbReference type="ARBA" id="ARBA00022895"/>
    </source>
</evidence>
<dbReference type="Proteomes" id="UP001386955">
    <property type="component" value="Unassembled WGS sequence"/>
</dbReference>
<name>A0AAN9STH8_PSOTE</name>
<evidence type="ECO:0000256" key="7">
    <source>
        <dbReference type="ARBA" id="ARBA00023125"/>
    </source>
</evidence>
<evidence type="ECO:0000256" key="4">
    <source>
        <dbReference type="ARBA" id="ARBA00016175"/>
    </source>
</evidence>
<dbReference type="GO" id="GO:0045740">
    <property type="term" value="P:positive regulation of DNA replication"/>
    <property type="evidence" value="ECO:0007669"/>
    <property type="project" value="TreeGrafter"/>
</dbReference>
<accession>A0AAN9STH8</accession>
<evidence type="ECO:0000313" key="10">
    <source>
        <dbReference type="EMBL" id="KAK7405405.1"/>
    </source>
</evidence>
<dbReference type="EMBL" id="JAYMYS010000002">
    <property type="protein sequence ID" value="KAK7405405.1"/>
    <property type="molecule type" value="Genomic_DNA"/>
</dbReference>
<keyword evidence="6" id="KW-0779">Telomere</keyword>
<evidence type="ECO:0000256" key="9">
    <source>
        <dbReference type="SAM" id="MobiDB-lite"/>
    </source>
</evidence>
<dbReference type="InterPro" id="IPR042617">
    <property type="entry name" value="CTC1-like"/>
</dbReference>
<dbReference type="InterPro" id="IPR028262">
    <property type="entry name" value="CTC1_plant"/>
</dbReference>
<evidence type="ECO:0000256" key="2">
    <source>
        <dbReference type="ARBA" id="ARBA00004574"/>
    </source>
</evidence>
<reference evidence="10 11" key="1">
    <citation type="submission" date="2024-01" db="EMBL/GenBank/DDBJ databases">
        <title>The genomes of 5 underutilized Papilionoideae crops provide insights into root nodulation and disease resistanc.</title>
        <authorList>
            <person name="Jiang F."/>
        </authorList>
    </citation>
    <scope>NUCLEOTIDE SEQUENCE [LARGE SCALE GENOMIC DNA]</scope>
    <source>
        <strain evidence="10">DUOXIRENSHENG_FW03</strain>
        <tissue evidence="10">Leaves</tissue>
    </source>
</reference>
<evidence type="ECO:0000256" key="5">
    <source>
        <dbReference type="ARBA" id="ARBA00022454"/>
    </source>
</evidence>
<evidence type="ECO:0000256" key="3">
    <source>
        <dbReference type="ARBA" id="ARBA00006332"/>
    </source>
</evidence>
<dbReference type="GO" id="GO:0003697">
    <property type="term" value="F:single-stranded DNA binding"/>
    <property type="evidence" value="ECO:0007669"/>
    <property type="project" value="TreeGrafter"/>
</dbReference>
<organism evidence="10 11">
    <name type="scientific">Psophocarpus tetragonolobus</name>
    <name type="common">Winged bean</name>
    <name type="synonym">Dolichos tetragonolobus</name>
    <dbReference type="NCBI Taxonomy" id="3891"/>
    <lineage>
        <taxon>Eukaryota</taxon>
        <taxon>Viridiplantae</taxon>
        <taxon>Streptophyta</taxon>
        <taxon>Embryophyta</taxon>
        <taxon>Tracheophyta</taxon>
        <taxon>Spermatophyta</taxon>
        <taxon>Magnoliopsida</taxon>
        <taxon>eudicotyledons</taxon>
        <taxon>Gunneridae</taxon>
        <taxon>Pentapetalae</taxon>
        <taxon>rosids</taxon>
        <taxon>fabids</taxon>
        <taxon>Fabales</taxon>
        <taxon>Fabaceae</taxon>
        <taxon>Papilionoideae</taxon>
        <taxon>50 kb inversion clade</taxon>
        <taxon>NPAAA clade</taxon>
        <taxon>indigoferoid/millettioid clade</taxon>
        <taxon>Phaseoleae</taxon>
        <taxon>Psophocarpus</taxon>
    </lineage>
</organism>
<evidence type="ECO:0000256" key="1">
    <source>
        <dbReference type="ARBA" id="ARBA00004123"/>
    </source>
</evidence>
<comment type="similarity">
    <text evidence="3">Belongs to the CTC1 family.</text>
</comment>
<comment type="subcellular location">
    <subcellularLocation>
        <location evidence="2">Chromosome</location>
        <location evidence="2">Telomere</location>
    </subcellularLocation>
    <subcellularLocation>
        <location evidence="1">Nucleus</location>
    </subcellularLocation>
</comment>
<dbReference type="GO" id="GO:0042162">
    <property type="term" value="F:telomeric DNA binding"/>
    <property type="evidence" value="ECO:0007669"/>
    <property type="project" value="TreeGrafter"/>
</dbReference>
<evidence type="ECO:0000313" key="11">
    <source>
        <dbReference type="Proteomes" id="UP001386955"/>
    </source>
</evidence>
<dbReference type="Pfam" id="PF15491">
    <property type="entry name" value="CTC1_2"/>
    <property type="match status" value="1"/>
</dbReference>
<sequence length="1411" mass="156703">MEEDPNVTVITLAVLLNSPRPFTATAAFPSRPHRSTTRRVLTALPSPTVLVGTLTLPTPSPPSCSCLRFSDSSASLCCDLLLFHPTALNRKIRVTAWNFLPFKRHAEEPVHGFLEIIGWRFSQEVVSSVDGLSMSPDSKSGANTGPVHEKASSSEGAASLTPNLKSGVSTKRVHGIVESVGPISVVPCTMATSTTNLNSGSKVNLPGFLVQLVCCECRLCASKLVLIDKLKQSREEHSFTKLEIVYFCGSASSWHPAMTKLIGDHVVVSGLKKKLIYVTKEVSRVMYVTVDESVLLVGSHLEKCMPSLKSRIKGKGECGAYSGVITGVYMQGMVLELDREVWLLLTDQLHTSIHGLRVGSILTLRNVHFVDPKFSWTKVLILGACIKTSIIVQSFSPLETVCNVVFPSTGMLGKFIQSLPFSARLWVLLLVSSFRKKFAGILSEKEIFGSKHVIYLLRVESLLSFAEAFCSVLFLTKYLFLWFHQNEGLVQMYATSLFPPSVFQTQHGAFVGLCTHDSNGCGRGLHCGFLKLVIPMCIFISHCIHTLLRILKLENHCKLLPVGNHFSILSREVRYSGRSVRQIIRSEEVGVVLLGYLKINPLTSRLQLVDATGGIDILIPDLPLTWNPNEIYEVADYDVFVDSTGELEDQIELLGSESLSCRTIFNCTKAKRELSTSIFVYCHWKNAKCRNIALHSCINSKSETETLKPGSYYLLRVSHKFPLQEKESMPATGQISVFLNSDVPWEMKSQIHHSSRNKNYLNLGSSKSSTFVEAILLPFVLLLGGESRIVHPCNASLDKTKELSKCYVSGNSNEDKNSNKRQKLIKESVCSSKDEFHTSIYELSAHSNSSRKPEENKKCIDLRSSHDLSCLVTFRSLQNENVNFPAILRSTSRMKDTSFNSKPSRKILLEFSSDRFSKYQIGDYYIIDHNRKNCFSSTKDANFGSNESAKLLVDSGKHIWSLSFIYDENLSDYLSEYTSAKDSLSPPIDGVLPEEQKLLPRSNDEPSRVFSDVCLYLPINLADVLEDNIMDLEDTQSMQFSISVDSANLSLDTGTAVGRHKSCFGTLRSNNLFPEGNLMSLEGNVINIHEIGSDSFNSCSSGANLDALQLKGLTGTRSSFCIHVLVHHHIVNIFGSVNKHAFPTGFGPGVTATFHRILNARAQNKFMLLPVSFIVIKSIEIHDQQCSDTSIFLKPTKDTDYASQDSISCLISQLPQSLNQKRIVLRCRVVAVFVLIIERKATSVIAETKINNKGTLLDIPLACFLLEDGSSSCCCWASAERAATLLRLHEELSTSHHLGRILKNHKRITVKNHGLYIDAPYQNLIVSVTSGNALCSSDENLLKLIIFNACVGAIWNVVASGMDAEEIRQLREEYLTEMVEVQNMQNIRAKEVCHLRTLAEARNMVQELLKS</sequence>
<evidence type="ECO:0000256" key="8">
    <source>
        <dbReference type="ARBA" id="ARBA00023242"/>
    </source>
</evidence>
<protein>
    <recommendedName>
        <fullName evidence="4">CST complex subunit CTC1</fullName>
    </recommendedName>
</protein>
<dbReference type="PANTHER" id="PTHR14865:SF2">
    <property type="entry name" value="CST COMPLEX SUBUNIT CTC1"/>
    <property type="match status" value="1"/>
</dbReference>
<dbReference type="GO" id="GO:1990879">
    <property type="term" value="C:CST complex"/>
    <property type="evidence" value="ECO:0007669"/>
    <property type="project" value="TreeGrafter"/>
</dbReference>
<proteinExistence type="inferred from homology"/>
<dbReference type="PANTHER" id="PTHR14865">
    <property type="entry name" value="CST COMPLEX SUBUNIT CTC1"/>
    <property type="match status" value="1"/>
</dbReference>
<feature type="compositionally biased region" description="Polar residues" evidence="9">
    <location>
        <begin position="153"/>
        <end position="165"/>
    </location>
</feature>